<proteinExistence type="predicted"/>
<dbReference type="EMBL" id="JAHZSS010000003">
    <property type="protein sequence ID" value="MBW8190244.1"/>
    <property type="molecule type" value="Genomic_DNA"/>
</dbReference>
<dbReference type="InterPro" id="IPR002575">
    <property type="entry name" value="Aminoglycoside_PTrfase"/>
</dbReference>
<dbReference type="Gene3D" id="1.20.58.220">
    <property type="entry name" value="Phosphate transport system protein phou homolog 2, domain 2"/>
    <property type="match status" value="1"/>
</dbReference>
<dbReference type="Proteomes" id="UP001166251">
    <property type="component" value="Unassembled WGS sequence"/>
</dbReference>
<organism evidence="2 3">
    <name type="scientific">Neiella holothuriorum</name>
    <dbReference type="NCBI Taxonomy" id="2870530"/>
    <lineage>
        <taxon>Bacteria</taxon>
        <taxon>Pseudomonadati</taxon>
        <taxon>Pseudomonadota</taxon>
        <taxon>Gammaproteobacteria</taxon>
        <taxon>Alteromonadales</taxon>
        <taxon>Echinimonadaceae</taxon>
        <taxon>Neiella</taxon>
    </lineage>
</organism>
<dbReference type="SUPFAM" id="SSF109755">
    <property type="entry name" value="PhoU-like"/>
    <property type="match status" value="1"/>
</dbReference>
<gene>
    <name evidence="2" type="ORF">K0504_04270</name>
</gene>
<dbReference type="Pfam" id="PF01636">
    <property type="entry name" value="APH"/>
    <property type="match status" value="1"/>
</dbReference>
<protein>
    <submittedName>
        <fullName evidence="2">Aminoglycoside phosphotransferase family protein</fullName>
    </submittedName>
</protein>
<accession>A0ABS7EDE6</accession>
<evidence type="ECO:0000313" key="2">
    <source>
        <dbReference type="EMBL" id="MBW8190244.1"/>
    </source>
</evidence>
<sequence>MPLSSSLRANLRFLLVEVTNQLRQLAQYFDNESIITAQQIIQRSGYAYSLKQRIQNGCTMQLAQGKSTDTLTLRAVTTIAHDLERLTELCRDCVQQLGYLRRSHRLDLTVFQPLLRQVIKSTGRIEAALVDRNTDLALKLGESESKLGASYQKLLKKYTQQLKQKKHTEDLVTGLFVAHSIEQMGNALLSISESIISSNIGQPMDVQRFYSLRDSLSDWLETDVLANLDIQPLAETRSGSGISSVNVRDSNDDQHVAIFKDGERRKLKEELQGVERWHEIYPGVAPQVFNYKKSGDKAALLIEHLQGMTFEQVVLQSSQAEMDKAMATLAATLTNIWDETHRPQPSPAQFMAQMQKRLSSVYQIHPDFQQGKQHIGQHTKPSMNQLIKQAQQLESAHPPPFSVFIHGDFNIDNVIFEPEQKRINFIDLHRSEYFDYVQDVSVFMVSNYRLQVLETEFRQRVRYQALGLYQVAASYAAQRNDNSFEIRLALGLARSFATSTRFILDKTMARRMFYRARYILEYLLRADLAKPNQFKLPLKELFSD</sequence>
<evidence type="ECO:0000259" key="1">
    <source>
        <dbReference type="Pfam" id="PF01636"/>
    </source>
</evidence>
<evidence type="ECO:0000313" key="3">
    <source>
        <dbReference type="Proteomes" id="UP001166251"/>
    </source>
</evidence>
<dbReference type="InterPro" id="IPR038078">
    <property type="entry name" value="PhoU-like_sf"/>
</dbReference>
<dbReference type="InterPro" id="IPR028366">
    <property type="entry name" value="PhoU"/>
</dbReference>
<reference evidence="2" key="1">
    <citation type="submission" date="2021-07" db="EMBL/GenBank/DDBJ databases">
        <title>Neiella marina sp. nov., isolated from the intestinal content of sea cucumber Apostichopus japonicus.</title>
        <authorList>
            <person name="Bai X."/>
        </authorList>
    </citation>
    <scope>NUCLEOTIDE SEQUENCE</scope>
    <source>
        <strain evidence="2">126</strain>
    </source>
</reference>
<dbReference type="RefSeq" id="WP_220102923.1">
    <property type="nucleotide sequence ID" value="NZ_JAHZSS010000003.1"/>
</dbReference>
<dbReference type="InterPro" id="IPR011009">
    <property type="entry name" value="Kinase-like_dom_sf"/>
</dbReference>
<feature type="domain" description="Aminoglycoside phosphotransferase" evidence="1">
    <location>
        <begin position="240"/>
        <end position="453"/>
    </location>
</feature>
<dbReference type="SUPFAM" id="SSF56112">
    <property type="entry name" value="Protein kinase-like (PK-like)"/>
    <property type="match status" value="1"/>
</dbReference>
<dbReference type="PANTHER" id="PTHR42930:SF3">
    <property type="entry name" value="PHOSPHATE-SPECIFIC TRANSPORT SYSTEM ACCESSORY PROTEIN PHOU"/>
    <property type="match status" value="1"/>
</dbReference>
<name>A0ABS7EDE6_9GAMM</name>
<dbReference type="PANTHER" id="PTHR42930">
    <property type="entry name" value="PHOSPHATE-SPECIFIC TRANSPORT SYSTEM ACCESSORY PROTEIN PHOU"/>
    <property type="match status" value="1"/>
</dbReference>
<comment type="caution">
    <text evidence="2">The sequence shown here is derived from an EMBL/GenBank/DDBJ whole genome shotgun (WGS) entry which is preliminary data.</text>
</comment>
<dbReference type="Gene3D" id="3.90.1200.10">
    <property type="match status" value="1"/>
</dbReference>
<keyword evidence="3" id="KW-1185">Reference proteome</keyword>